<sequence length="69" mass="8382">MNKISAIEFLMQDAKGEFEKIENYREVLDSGDQKEIWDLQRPSRQRIKDDLKMVRRLTLELEREAEVLW</sequence>
<organism evidence="1">
    <name type="scientific">Lacrimispora sp. BS-2</name>
    <dbReference type="NCBI Taxonomy" id="3151850"/>
    <lineage>
        <taxon>Bacteria</taxon>
        <taxon>Bacillati</taxon>
        <taxon>Bacillota</taxon>
        <taxon>Clostridia</taxon>
        <taxon>Lachnospirales</taxon>
        <taxon>Lachnospiraceae</taxon>
        <taxon>Lacrimispora</taxon>
    </lineage>
</organism>
<gene>
    <name evidence="1" type="ORF">ABFV83_02190</name>
</gene>
<dbReference type="RefSeq" id="WP_349947317.1">
    <property type="nucleotide sequence ID" value="NZ_CP157940.1"/>
</dbReference>
<dbReference type="AlphaFoldDB" id="A0AAU7PQW8"/>
<accession>A0AAU7PQW8</accession>
<dbReference type="EMBL" id="CP157940">
    <property type="protein sequence ID" value="XBS54625.1"/>
    <property type="molecule type" value="Genomic_DNA"/>
</dbReference>
<protein>
    <submittedName>
        <fullName evidence="1">Uncharacterized protein</fullName>
    </submittedName>
</protein>
<name>A0AAU7PQW8_9FIRM</name>
<evidence type="ECO:0000313" key="1">
    <source>
        <dbReference type="EMBL" id="XBS54625.1"/>
    </source>
</evidence>
<proteinExistence type="predicted"/>
<reference evidence="1" key="1">
    <citation type="submission" date="2024-06" db="EMBL/GenBank/DDBJ databases">
        <title>Lacrimispora cavernae sp. nov., a novel anaerobe isolated from bat guano pile inside a cave.</title>
        <authorList>
            <person name="Miller S.L."/>
            <person name="Lu N."/>
            <person name="King J."/>
            <person name="Sankaranarayanan K."/>
            <person name="Lawson P.A."/>
        </authorList>
    </citation>
    <scope>NUCLEOTIDE SEQUENCE</scope>
    <source>
        <strain evidence="1">BS-2</strain>
    </source>
</reference>